<keyword evidence="2" id="KW-1185">Reference proteome</keyword>
<sequence>MTSQNRSRLGIGDGVVRGGQRFTVVGVSGTTVLLADRAGKVEKTALAVLLAEDGFAFTDMPGPKPVPALGSLEGLPPEVIERARWWERHILDVLNVGAAAGIPPLGAREAA</sequence>
<evidence type="ECO:0000313" key="1">
    <source>
        <dbReference type="EMBL" id="GAA2046722.1"/>
    </source>
</evidence>
<comment type="caution">
    <text evidence="1">The sequence shown here is derived from an EMBL/GenBank/DDBJ whole genome shotgun (WGS) entry which is preliminary data.</text>
</comment>
<accession>A0ABN2UZG6</accession>
<gene>
    <name evidence="1" type="ORF">GCM10009839_59150</name>
</gene>
<organism evidence="1 2">
    <name type="scientific">Catenulispora yoronensis</name>
    <dbReference type="NCBI Taxonomy" id="450799"/>
    <lineage>
        <taxon>Bacteria</taxon>
        <taxon>Bacillati</taxon>
        <taxon>Actinomycetota</taxon>
        <taxon>Actinomycetes</taxon>
        <taxon>Catenulisporales</taxon>
        <taxon>Catenulisporaceae</taxon>
        <taxon>Catenulispora</taxon>
    </lineage>
</organism>
<dbReference type="EMBL" id="BAAAQN010000041">
    <property type="protein sequence ID" value="GAA2046722.1"/>
    <property type="molecule type" value="Genomic_DNA"/>
</dbReference>
<dbReference type="Proteomes" id="UP001500751">
    <property type="component" value="Unassembled WGS sequence"/>
</dbReference>
<dbReference type="RefSeq" id="WP_344668949.1">
    <property type="nucleotide sequence ID" value="NZ_BAAAQN010000041.1"/>
</dbReference>
<name>A0ABN2UZG6_9ACTN</name>
<evidence type="ECO:0000313" key="2">
    <source>
        <dbReference type="Proteomes" id="UP001500751"/>
    </source>
</evidence>
<reference evidence="1 2" key="1">
    <citation type="journal article" date="2019" name="Int. J. Syst. Evol. Microbiol.">
        <title>The Global Catalogue of Microorganisms (GCM) 10K type strain sequencing project: providing services to taxonomists for standard genome sequencing and annotation.</title>
        <authorList>
            <consortium name="The Broad Institute Genomics Platform"/>
            <consortium name="The Broad Institute Genome Sequencing Center for Infectious Disease"/>
            <person name="Wu L."/>
            <person name="Ma J."/>
        </authorList>
    </citation>
    <scope>NUCLEOTIDE SEQUENCE [LARGE SCALE GENOMIC DNA]</scope>
    <source>
        <strain evidence="1 2">JCM 16014</strain>
    </source>
</reference>
<proteinExistence type="predicted"/>
<protein>
    <submittedName>
        <fullName evidence="1">Uncharacterized protein</fullName>
    </submittedName>
</protein>